<dbReference type="Proteomes" id="UP000467522">
    <property type="component" value="Unassembled WGS sequence"/>
</dbReference>
<organism evidence="1 2">
    <name type="scientific">Burkholderia lata (strain ATCC 17760 / DSM 23089 / LMG 22485 / NCIMB 9086 / R18194 / 383)</name>
    <dbReference type="NCBI Taxonomy" id="482957"/>
    <lineage>
        <taxon>Bacteria</taxon>
        <taxon>Pseudomonadati</taxon>
        <taxon>Pseudomonadota</taxon>
        <taxon>Betaproteobacteria</taxon>
        <taxon>Burkholderiales</taxon>
        <taxon>Burkholderiaceae</taxon>
        <taxon>Burkholderia</taxon>
        <taxon>Burkholderia cepacia complex</taxon>
    </lineage>
</organism>
<proteinExistence type="predicted"/>
<sequence length="60" mass="6993">MRRLDEFRRARIVAERDIADLHHPQPDARFAIVQDFNSKKRSACLRLAAYIAVMNLTHGM</sequence>
<reference evidence="2" key="1">
    <citation type="journal article" date="2020" name="MBio">
        <title>Horizontal gene transfer to a defensive symbiont with a reduced genome amongst a multipartite beetle microbiome.</title>
        <authorList>
            <person name="Waterworth S.C."/>
            <person name="Florez L.V."/>
            <person name="Rees E.R."/>
            <person name="Hertweck C."/>
            <person name="Kaltenpoth M."/>
            <person name="Kwan J.C."/>
        </authorList>
    </citation>
    <scope>NUCLEOTIDE SEQUENCE [LARGE SCALE GENOMIC DNA]</scope>
</reference>
<accession>A0A833PPX9</accession>
<protein>
    <submittedName>
        <fullName evidence="1">Uncharacterized protein</fullName>
    </submittedName>
</protein>
<evidence type="ECO:0000313" key="2">
    <source>
        <dbReference type="Proteomes" id="UP000467522"/>
    </source>
</evidence>
<dbReference type="AlphaFoldDB" id="A0A833PPX9"/>
<dbReference type="EMBL" id="WNDV01000022">
    <property type="protein sequence ID" value="KAF1034510.1"/>
    <property type="molecule type" value="Genomic_DNA"/>
</dbReference>
<dbReference type="RefSeq" id="WP_278649726.1">
    <property type="nucleotide sequence ID" value="NZ_WNDV01000022.1"/>
</dbReference>
<comment type="caution">
    <text evidence="1">The sequence shown here is derived from an EMBL/GenBank/DDBJ whole genome shotgun (WGS) entry which is preliminary data.</text>
</comment>
<gene>
    <name evidence="1" type="ORF">GAK33_05591</name>
</gene>
<evidence type="ECO:0000313" key="1">
    <source>
        <dbReference type="EMBL" id="KAF1034510.1"/>
    </source>
</evidence>
<name>A0A833PPX9_BURL3</name>